<keyword evidence="1" id="KW-0812">Transmembrane</keyword>
<dbReference type="EMBL" id="MN961672">
    <property type="protein sequence ID" value="QIZ23479.1"/>
    <property type="molecule type" value="Genomic_DNA"/>
</dbReference>
<feature type="transmembrane region" description="Helical" evidence="1">
    <location>
        <begin position="51"/>
        <end position="71"/>
    </location>
</feature>
<reference evidence="2" key="1">
    <citation type="submission" date="2020-01" db="EMBL/GenBank/DDBJ databases">
        <authorList>
            <person name="Zhou D."/>
        </authorList>
    </citation>
    <scope>NUCLEOTIDE SEQUENCE</scope>
    <source>
        <strain evidence="2">PA15W</strain>
        <plasmid evidence="2">pPA15W-NR</plasmid>
    </source>
</reference>
<dbReference type="AlphaFoldDB" id="A0A6H1QAY3"/>
<accession>A0A6H1QAY3</accession>
<geneLocation type="plasmid" evidence="2">
    <name>pPA15W-NR</name>
</geneLocation>
<protein>
    <submittedName>
        <fullName evidence="2">Uncharacterized protein</fullName>
    </submittedName>
</protein>
<name>A0A6H1QAY3_PSEAI</name>
<keyword evidence="2" id="KW-0614">Plasmid</keyword>
<evidence type="ECO:0000256" key="1">
    <source>
        <dbReference type="SAM" id="Phobius"/>
    </source>
</evidence>
<organism evidence="2">
    <name type="scientific">Pseudomonas aeruginosa</name>
    <dbReference type="NCBI Taxonomy" id="287"/>
    <lineage>
        <taxon>Bacteria</taxon>
        <taxon>Pseudomonadati</taxon>
        <taxon>Pseudomonadota</taxon>
        <taxon>Gammaproteobacteria</taxon>
        <taxon>Pseudomonadales</taxon>
        <taxon>Pseudomonadaceae</taxon>
        <taxon>Pseudomonas</taxon>
    </lineage>
</organism>
<evidence type="ECO:0000313" key="2">
    <source>
        <dbReference type="EMBL" id="QIZ23479.1"/>
    </source>
</evidence>
<sequence>MTLICMASDSVERDGFYYVGLVNHTADAFAVLDVDWFLRQATGVDNPAKKALANIFVLATLGLGLIPLWLYEKSLQARFADPLLFRIRRIGEKVLAGQLGVKS</sequence>
<keyword evidence="1" id="KW-1133">Transmembrane helix</keyword>
<proteinExistence type="predicted"/>
<keyword evidence="1" id="KW-0472">Membrane</keyword>